<dbReference type="RefSeq" id="WP_033762193.1">
    <property type="nucleotide sequence ID" value="NZ_CP045720.1"/>
</dbReference>
<name>A0ABY2ZP16_9GAMM</name>
<sequence>MKIVNYQSEIRLIHDGFEDALLKNDKEVKCPCCDSIVYFGLYNSESLDVFDERKRTHIVGGIKGLKFIEGEIKEYRYKNSPLRVLKTKCSNGLHNIVVVFTYKETQPARYASYLVGLFDDESLNK</sequence>
<dbReference type="EMBL" id="VHJB01000011">
    <property type="protein sequence ID" value="TPV43388.1"/>
    <property type="molecule type" value="Genomic_DNA"/>
</dbReference>
<proteinExistence type="predicted"/>
<gene>
    <name evidence="1" type="ORF">FJW02_02020</name>
</gene>
<organism evidence="1 2">
    <name type="scientific">Pantoea eucalypti</name>
    <dbReference type="NCBI Taxonomy" id="470933"/>
    <lineage>
        <taxon>Bacteria</taxon>
        <taxon>Pseudomonadati</taxon>
        <taxon>Pseudomonadota</taxon>
        <taxon>Gammaproteobacteria</taxon>
        <taxon>Enterobacterales</taxon>
        <taxon>Erwiniaceae</taxon>
        <taxon>Pantoea</taxon>
    </lineage>
</organism>
<protein>
    <submittedName>
        <fullName evidence="1">Uncharacterized protein</fullName>
    </submittedName>
</protein>
<evidence type="ECO:0000313" key="2">
    <source>
        <dbReference type="Proteomes" id="UP000315469"/>
    </source>
</evidence>
<reference evidence="1 2" key="1">
    <citation type="submission" date="2019-06" db="EMBL/GenBank/DDBJ databases">
        <title>Taxogenomics and systematics of the genus Pantoea.</title>
        <authorList>
            <person name="Tambong J.T."/>
        </authorList>
    </citation>
    <scope>NUCLEOTIDE SEQUENCE [LARGE SCALE GENOMIC DNA]</scope>
    <source>
        <strain evidence="1 2">LMG 24197</strain>
    </source>
</reference>
<accession>A0ABY2ZP16</accession>
<dbReference type="GeneID" id="90521420"/>
<dbReference type="Proteomes" id="UP000315469">
    <property type="component" value="Unassembled WGS sequence"/>
</dbReference>
<keyword evidence="2" id="KW-1185">Reference proteome</keyword>
<evidence type="ECO:0000313" key="1">
    <source>
        <dbReference type="EMBL" id="TPV43388.1"/>
    </source>
</evidence>
<comment type="caution">
    <text evidence="1">The sequence shown here is derived from an EMBL/GenBank/DDBJ whole genome shotgun (WGS) entry which is preliminary data.</text>
</comment>